<dbReference type="Proteomes" id="UP000034909">
    <property type="component" value="Unassembled WGS sequence"/>
</dbReference>
<reference evidence="2 3" key="1">
    <citation type="journal article" date="2015" name="Nature">
        <title>rRNA introns, odd ribosomes, and small enigmatic genomes across a large radiation of phyla.</title>
        <authorList>
            <person name="Brown C.T."/>
            <person name="Hug L.A."/>
            <person name="Thomas B.C."/>
            <person name="Sharon I."/>
            <person name="Castelle C.J."/>
            <person name="Singh A."/>
            <person name="Wilkins M.J."/>
            <person name="Williams K.H."/>
            <person name="Banfield J.F."/>
        </authorList>
    </citation>
    <scope>NUCLEOTIDE SEQUENCE [LARGE SCALE GENOMIC DNA]</scope>
</reference>
<feature type="non-terminal residue" evidence="2">
    <location>
        <position position="1"/>
    </location>
</feature>
<dbReference type="EMBL" id="LCLF01000021">
    <property type="protein sequence ID" value="KKU12520.1"/>
    <property type="molecule type" value="Genomic_DNA"/>
</dbReference>
<evidence type="ECO:0000313" key="3">
    <source>
        <dbReference type="Proteomes" id="UP000034909"/>
    </source>
</evidence>
<proteinExistence type="predicted"/>
<gene>
    <name evidence="2" type="ORF">UX18_C0021G0016</name>
</gene>
<evidence type="ECO:0000313" key="2">
    <source>
        <dbReference type="EMBL" id="KKU12520.1"/>
    </source>
</evidence>
<name>A0A837IGU2_9BACT</name>
<organism evidence="2 3">
    <name type="scientific">Candidatus Azambacteria bacterium GW2011_GWC2_45_7b</name>
    <dbReference type="NCBI Taxonomy" id="1618621"/>
    <lineage>
        <taxon>Bacteria</taxon>
        <taxon>Candidatus Azamiibacteriota</taxon>
    </lineage>
</organism>
<evidence type="ECO:0000256" key="1">
    <source>
        <dbReference type="SAM" id="MobiDB-lite"/>
    </source>
</evidence>
<accession>A0A837IGU2</accession>
<feature type="region of interest" description="Disordered" evidence="1">
    <location>
        <begin position="1"/>
        <end position="32"/>
    </location>
</feature>
<comment type="caution">
    <text evidence="2">The sequence shown here is derived from an EMBL/GenBank/DDBJ whole genome shotgun (WGS) entry which is preliminary data.</text>
</comment>
<sequence>TKNIKNEETNDNGLGKDQFPDKNDDGLVDSYN</sequence>
<protein>
    <submittedName>
        <fullName evidence="2">Uncharacterized protein</fullName>
    </submittedName>
</protein>
<dbReference type="AlphaFoldDB" id="A0A837IGU2"/>